<evidence type="ECO:0000256" key="1">
    <source>
        <dbReference type="SAM" id="MobiDB-lite"/>
    </source>
</evidence>
<feature type="region of interest" description="Disordered" evidence="1">
    <location>
        <begin position="224"/>
        <end position="256"/>
    </location>
</feature>
<feature type="region of interest" description="Disordered" evidence="1">
    <location>
        <begin position="1363"/>
        <end position="1389"/>
    </location>
</feature>
<feature type="region of interest" description="Disordered" evidence="1">
    <location>
        <begin position="1072"/>
        <end position="1216"/>
    </location>
</feature>
<evidence type="ECO:0000313" key="4">
    <source>
        <dbReference type="Proteomes" id="UP000812966"/>
    </source>
</evidence>
<dbReference type="InterPro" id="IPR036431">
    <property type="entry name" value="ARID_dom_sf"/>
</dbReference>
<feature type="compositionally biased region" description="Low complexity" evidence="1">
    <location>
        <begin position="276"/>
        <end position="292"/>
    </location>
</feature>
<accession>A0A8K0JJV4</accession>
<name>A0A8K0JJV4_9TREE</name>
<comment type="caution">
    <text evidence="3">The sequence shown here is derived from an EMBL/GenBank/DDBJ whole genome shotgun (WGS) entry which is preliminary data.</text>
</comment>
<feature type="compositionally biased region" description="Low complexity" evidence="1">
    <location>
        <begin position="224"/>
        <end position="253"/>
    </location>
</feature>
<feature type="compositionally biased region" description="Polar residues" evidence="1">
    <location>
        <begin position="362"/>
        <end position="397"/>
    </location>
</feature>
<dbReference type="Pfam" id="PF01388">
    <property type="entry name" value="ARID"/>
    <property type="match status" value="1"/>
</dbReference>
<gene>
    <name evidence="3" type="ORF">FFLO_04203</name>
</gene>
<protein>
    <recommendedName>
        <fullName evidence="2">ARID domain-containing protein</fullName>
    </recommendedName>
</protein>
<feature type="compositionally biased region" description="Low complexity" evidence="1">
    <location>
        <begin position="460"/>
        <end position="512"/>
    </location>
</feature>
<dbReference type="EMBL" id="JABELV010000086">
    <property type="protein sequence ID" value="KAG7531619.1"/>
    <property type="molecule type" value="Genomic_DNA"/>
</dbReference>
<feature type="region of interest" description="Disordered" evidence="1">
    <location>
        <begin position="21"/>
        <end position="40"/>
    </location>
</feature>
<feature type="domain" description="ARID" evidence="2">
    <location>
        <begin position="716"/>
        <end position="815"/>
    </location>
</feature>
<dbReference type="GO" id="GO:0003677">
    <property type="term" value="F:DNA binding"/>
    <property type="evidence" value="ECO:0007669"/>
    <property type="project" value="InterPro"/>
</dbReference>
<feature type="compositionally biased region" description="Polar residues" evidence="1">
    <location>
        <begin position="623"/>
        <end position="649"/>
    </location>
</feature>
<feature type="region of interest" description="Disordered" evidence="1">
    <location>
        <begin position="274"/>
        <end position="296"/>
    </location>
</feature>
<feature type="region of interest" description="Disordered" evidence="1">
    <location>
        <begin position="433"/>
        <end position="519"/>
    </location>
</feature>
<feature type="compositionally biased region" description="Low complexity" evidence="1">
    <location>
        <begin position="114"/>
        <end position="142"/>
    </location>
</feature>
<organism evidence="3 4">
    <name type="scientific">Filobasidium floriforme</name>
    <dbReference type="NCBI Taxonomy" id="5210"/>
    <lineage>
        <taxon>Eukaryota</taxon>
        <taxon>Fungi</taxon>
        <taxon>Dikarya</taxon>
        <taxon>Basidiomycota</taxon>
        <taxon>Agaricomycotina</taxon>
        <taxon>Tremellomycetes</taxon>
        <taxon>Filobasidiales</taxon>
        <taxon>Filobasidiaceae</taxon>
        <taxon>Filobasidium</taxon>
    </lineage>
</organism>
<evidence type="ECO:0000259" key="2">
    <source>
        <dbReference type="PROSITE" id="PS51011"/>
    </source>
</evidence>
<feature type="compositionally biased region" description="Polar residues" evidence="1">
    <location>
        <begin position="825"/>
        <end position="848"/>
    </location>
</feature>
<evidence type="ECO:0000313" key="3">
    <source>
        <dbReference type="EMBL" id="KAG7531619.1"/>
    </source>
</evidence>
<dbReference type="PROSITE" id="PS51011">
    <property type="entry name" value="ARID"/>
    <property type="match status" value="1"/>
</dbReference>
<feature type="compositionally biased region" description="Polar residues" evidence="1">
    <location>
        <begin position="1074"/>
        <end position="1087"/>
    </location>
</feature>
<sequence>MSNADLNALIASSGVNLNGINQNGGNQGTNGNNVNNNTNNGFGNIDMSMFQGMGMGMGGQGAQGMQGMMQGGAGGNAGLGLGLGMGQQGQGQGQGVGNNNPHAHLLNSYNRGISQQQQQQMPQNVQAVNQQQNQGNTQSPQMMRPQGNGNGRPQHMRVNSGMNMQGGNGQGQGQAQNQTQARLQNLGLNLGGDPQQMAQLQRMIAQNQQRSLAAQQGQQAVQYGNQQQQQSQPQQQQQQQQPHQQMQQQQSQQGGSLTPADLRQLANHSMATITRGQQQGGSTPQQAQQSQSNMAAKLNLSSSQLTPSQMQQLSKYMAATQAHAQQALQIQQQQHQQQQQAQMNGSIQLQTPQMGGQHLLKTPQTGNALPQSSPALGSETQTPGMWMQGNGQRQNSAGPVGPNGQDVQGTLGWAANMNEQHMNQLRSIYASHQGRLGLPNGPNLPRQMSSGTAGSVASPQNMQQNPQQQLQTQNMQMNQNQAAMVNQQQRAQMLQQTQSQSQQQNMNEQAAMTNGQMPNTPNIQAVIDGQGLYRQVSDDDLINTVKTMIPKLNAQLRTTEAQISSYSPDSQSRPPAEAKLSKIHGFRNGFLKEMARRGLDPKTVGLSANLLMGNAVGQSPLAQSQQLGAQRPNGTTPMQPSFGQPQGSPASRLMQMPDLSGGNNGSSSNTNNNGQLLAQMQQANASAANLMAGLAVNASTIPRAATLAGLTLQTQKSMPISMFDGLNRAMSSRKGIDTSTRYVEGQKVEPYHLFLIVCKFGGHAEVSSKDIWSMIGGALGFVDVPGPPALSSSEVAQELARIYRETLAHVEAAFIALTNQQRASNQQAGSTSEGVSQQLANATQSGNPSNPPQASPRNALMGGLPGGINPLTMSVEQMMALGLTPEQHRSIADQRQQIAELAKKAQTSGDPQMQARLQQSLLQLSQQAGISQEQMQAAAAAQSSMLPGGVPRAELEFAKDQLNQMYRDRDPTQGLVSHPMLPAEQEQEYTKMIALAQNAVLQFDRMLTVLIARKWQVSERTSVAVNTAAVLKYASLRWEKNRTAVLSREELMTQLPRIREEVGHLSVALRGTMGQPSSAEGQSNGNAQAIPDSAQAKQAPSANTPVIAPRLRIEDLKPPPAKRQKQNPKVKDEKPSSASGSPVKVKAEGESNGNVTSPPSQTKRPQPKRRRKPTNAGMPQEPIDVDAAGSTPVDLTASPDKVDNGPAPAVPGQPPILTAAPDNVLGVKLGEQMVQARIKADNDAQSDPVTYLTSQWKRLENVLGRHDQTVLDNVKADLAIDVPVPFDDALGAFTVRMRTAQAPFGPSSMMPHKSGPAMPMPIQQPAVPEGFDYSSFIDFSGLEEDEESAPTIIAATPDLLGPGDARFEVSPSSEGATGTPRQAPPPIHHHRAPIGTVSPVQQHVDLFGEDGWLTEGLADSKWDEGFDPNASYWHLGSI</sequence>
<dbReference type="SUPFAM" id="SSF46774">
    <property type="entry name" value="ARID-like"/>
    <property type="match status" value="1"/>
</dbReference>
<dbReference type="Gene3D" id="1.10.150.60">
    <property type="entry name" value="ARID DNA-binding domain"/>
    <property type="match status" value="1"/>
</dbReference>
<dbReference type="InterPro" id="IPR001606">
    <property type="entry name" value="ARID_dom"/>
</dbReference>
<dbReference type="Proteomes" id="UP000812966">
    <property type="component" value="Unassembled WGS sequence"/>
</dbReference>
<keyword evidence="4" id="KW-1185">Reference proteome</keyword>
<feature type="compositionally biased region" description="Polar residues" evidence="1">
    <location>
        <begin position="446"/>
        <end position="459"/>
    </location>
</feature>
<feature type="region of interest" description="Disordered" evidence="1">
    <location>
        <begin position="623"/>
        <end position="673"/>
    </location>
</feature>
<reference evidence="3" key="1">
    <citation type="submission" date="2020-04" db="EMBL/GenBank/DDBJ databases">
        <title>Analysis of mating type loci in Filobasidium floriforme.</title>
        <authorList>
            <person name="Nowrousian M."/>
        </authorList>
    </citation>
    <scope>NUCLEOTIDE SEQUENCE</scope>
    <source>
        <strain evidence="3">CBS 6242</strain>
    </source>
</reference>
<feature type="region of interest" description="Disordered" evidence="1">
    <location>
        <begin position="825"/>
        <end position="866"/>
    </location>
</feature>
<feature type="compositionally biased region" description="Polar residues" evidence="1">
    <location>
        <begin position="1095"/>
        <end position="1104"/>
    </location>
</feature>
<feature type="region of interest" description="Disordered" evidence="1">
    <location>
        <begin position="113"/>
        <end position="177"/>
    </location>
</feature>
<proteinExistence type="predicted"/>
<feature type="region of interest" description="Disordered" evidence="1">
    <location>
        <begin position="357"/>
        <end position="409"/>
    </location>
</feature>